<name>A0AA37NB08_9FIRM</name>
<dbReference type="EMBL" id="BQNJ01000001">
    <property type="protein sequence ID" value="GKG99528.1"/>
    <property type="molecule type" value="Genomic_DNA"/>
</dbReference>
<keyword evidence="1" id="KW-0808">Transferase</keyword>
<dbReference type="AlphaFoldDB" id="A0AA37NB08"/>
<dbReference type="PROSITE" id="PS00584">
    <property type="entry name" value="PFKB_KINASES_2"/>
    <property type="match status" value="1"/>
</dbReference>
<dbReference type="InterPro" id="IPR011611">
    <property type="entry name" value="PfkB_dom"/>
</dbReference>
<comment type="caution">
    <text evidence="4">The sequence shown here is derived from an EMBL/GenBank/DDBJ whole genome shotgun (WGS) entry which is preliminary data.</text>
</comment>
<reference evidence="4" key="1">
    <citation type="submission" date="2022-01" db="EMBL/GenBank/DDBJ databases">
        <title>Novel bile acid biosynthetic pathways are enriched in the microbiome of centenarians.</title>
        <authorList>
            <person name="Sato Y."/>
            <person name="Atarashi K."/>
            <person name="Plichta R.D."/>
            <person name="Arai Y."/>
            <person name="Sasajima S."/>
            <person name="Kearney M.S."/>
            <person name="Suda W."/>
            <person name="Takeshita K."/>
            <person name="Sasaki T."/>
            <person name="Okamoto S."/>
            <person name="Skelly N.A."/>
            <person name="Okamura Y."/>
            <person name="Vlamakis H."/>
            <person name="Li Y."/>
            <person name="Tanoue T."/>
            <person name="Takei H."/>
            <person name="Nittono H."/>
            <person name="Narushima S."/>
            <person name="Irie J."/>
            <person name="Itoh H."/>
            <person name="Moriya K."/>
            <person name="Sugiura Y."/>
            <person name="Suematsu M."/>
            <person name="Moritoki N."/>
            <person name="Shibata S."/>
            <person name="Littman R.D."/>
            <person name="Fischbach A.M."/>
            <person name="Uwamino Y."/>
            <person name="Inoue T."/>
            <person name="Honda A."/>
            <person name="Hattori M."/>
            <person name="Murai T."/>
            <person name="Xavier J.R."/>
            <person name="Hirose N."/>
            <person name="Honda K."/>
        </authorList>
    </citation>
    <scope>NUCLEOTIDE SEQUENCE</scope>
    <source>
        <strain evidence="4">CE91-St55</strain>
    </source>
</reference>
<evidence type="ECO:0000256" key="2">
    <source>
        <dbReference type="ARBA" id="ARBA00022777"/>
    </source>
</evidence>
<feature type="domain" description="Carbohydrate kinase PfkB" evidence="3">
    <location>
        <begin position="9"/>
        <end position="310"/>
    </location>
</feature>
<evidence type="ECO:0000256" key="1">
    <source>
        <dbReference type="ARBA" id="ARBA00022679"/>
    </source>
</evidence>
<proteinExistence type="predicted"/>
<gene>
    <name evidence="4" type="primary">kdgK_1</name>
    <name evidence="4" type="ORF">CE91St55_15100</name>
</gene>
<dbReference type="InterPro" id="IPR029056">
    <property type="entry name" value="Ribokinase-like"/>
</dbReference>
<dbReference type="CDD" id="cd01166">
    <property type="entry name" value="KdgK"/>
    <property type="match status" value="1"/>
</dbReference>
<organism evidence="4 5">
    <name type="scientific">Hungatella hathewayi</name>
    <dbReference type="NCBI Taxonomy" id="154046"/>
    <lineage>
        <taxon>Bacteria</taxon>
        <taxon>Bacillati</taxon>
        <taxon>Bacillota</taxon>
        <taxon>Clostridia</taxon>
        <taxon>Lachnospirales</taxon>
        <taxon>Lachnospiraceae</taxon>
        <taxon>Hungatella</taxon>
    </lineage>
</organism>
<protein>
    <submittedName>
        <fullName evidence="4">2-keto-3-deoxygluconate kinase</fullName>
    </submittedName>
</protein>
<evidence type="ECO:0000313" key="5">
    <source>
        <dbReference type="Proteomes" id="UP001055091"/>
    </source>
</evidence>
<dbReference type="GO" id="GO:0016301">
    <property type="term" value="F:kinase activity"/>
    <property type="evidence" value="ECO:0007669"/>
    <property type="project" value="UniProtKB-KW"/>
</dbReference>
<dbReference type="Pfam" id="PF00294">
    <property type="entry name" value="PfkB"/>
    <property type="match status" value="1"/>
</dbReference>
<dbReference type="PANTHER" id="PTHR10584">
    <property type="entry name" value="SUGAR KINASE"/>
    <property type="match status" value="1"/>
</dbReference>
<accession>A0AA37NB08</accession>
<dbReference type="InterPro" id="IPR002173">
    <property type="entry name" value="Carboh/pur_kinase_PfkB_CS"/>
</dbReference>
<evidence type="ECO:0000259" key="3">
    <source>
        <dbReference type="Pfam" id="PF00294"/>
    </source>
</evidence>
<keyword evidence="2 4" id="KW-0418">Kinase</keyword>
<dbReference type="SUPFAM" id="SSF53613">
    <property type="entry name" value="Ribokinase-like"/>
    <property type="match status" value="1"/>
</dbReference>
<dbReference type="Proteomes" id="UP001055091">
    <property type="component" value="Unassembled WGS sequence"/>
</dbReference>
<dbReference type="Gene3D" id="3.40.1190.20">
    <property type="match status" value="1"/>
</dbReference>
<evidence type="ECO:0000313" key="4">
    <source>
        <dbReference type="EMBL" id="GKG99528.1"/>
    </source>
</evidence>
<sequence>MLKFNSEKKVVIVGDVGTDIIVHFPKYLDESRKRVEFTVPRMVGGGTCGNTAAAIAKLGISPYIVGTIGDDQYGKFVVEDLNKEHVYTDYLKTDKTVNTVGVFAFIDEFGERYLWGWPRVDRSFEKLELTDEDYALIDSADWIHSSGMVTVRDTSSRKAVEELFAYAHRKGIPTSYDLNLRVTNGVLEESFRNSTMKIVENCNYVLGSAEEEIYYLNPGQDWKVTAAGLAKEDRMIVARMGDKGSMIFTSKGEYEAPACRVEVVDTVGAGDVYNGAFIACMLSGFGIEKTLKICNAVSGYTVAHEGARSSPDRKALECFMKEKEG</sequence>
<dbReference type="PANTHER" id="PTHR10584:SF166">
    <property type="entry name" value="RIBOKINASE"/>
    <property type="match status" value="1"/>
</dbReference>
<dbReference type="RefSeq" id="WP_118043037.1">
    <property type="nucleotide sequence ID" value="NZ_BQNJ01000001.1"/>
</dbReference>